<protein>
    <recommendedName>
        <fullName evidence="2">Anti-sigma factor antagonist</fullName>
    </recommendedName>
</protein>
<reference evidence="4 5" key="1">
    <citation type="submission" date="2020-03" db="EMBL/GenBank/DDBJ databases">
        <title>Is there a link between lipid content and antibiotic production in Streptomyces?</title>
        <authorList>
            <person name="David M."/>
            <person name="Lejeune C."/>
            <person name="Abreu S."/>
            <person name="Thibessard A."/>
            <person name="Leblond P."/>
            <person name="Chaminade P."/>
            <person name="Virolle M.-J."/>
        </authorList>
    </citation>
    <scope>NUCLEOTIDE SEQUENCE [LARGE SCALE GENOMIC DNA]</scope>
    <source>
        <strain evidence="4 5">DSM 41481</strain>
    </source>
</reference>
<dbReference type="CDD" id="cd07043">
    <property type="entry name" value="STAS_anti-anti-sigma_factors"/>
    <property type="match status" value="1"/>
</dbReference>
<evidence type="ECO:0000256" key="2">
    <source>
        <dbReference type="RuleBase" id="RU003749"/>
    </source>
</evidence>
<name>A0AAE6YA25_STRAT</name>
<dbReference type="InterPro" id="IPR036513">
    <property type="entry name" value="STAS_dom_sf"/>
</dbReference>
<proteinExistence type="inferred from homology"/>
<dbReference type="Pfam" id="PF13466">
    <property type="entry name" value="STAS_2"/>
    <property type="match status" value="1"/>
</dbReference>
<dbReference type="NCBIfam" id="TIGR00377">
    <property type="entry name" value="ant_ant_sig"/>
    <property type="match status" value="1"/>
</dbReference>
<comment type="similarity">
    <text evidence="1 2">Belongs to the anti-sigma-factor antagonist family.</text>
</comment>
<gene>
    <name evidence="4" type="ORF">HCX60_21030</name>
</gene>
<dbReference type="PANTHER" id="PTHR33495">
    <property type="entry name" value="ANTI-SIGMA FACTOR ANTAGONIST TM_1081-RELATED-RELATED"/>
    <property type="match status" value="1"/>
</dbReference>
<organism evidence="4 5">
    <name type="scientific">Streptomyces antibioticus</name>
    <dbReference type="NCBI Taxonomy" id="1890"/>
    <lineage>
        <taxon>Bacteria</taxon>
        <taxon>Bacillati</taxon>
        <taxon>Actinomycetota</taxon>
        <taxon>Actinomycetes</taxon>
        <taxon>Kitasatosporales</taxon>
        <taxon>Streptomycetaceae</taxon>
        <taxon>Streptomyces</taxon>
    </lineage>
</organism>
<feature type="domain" description="STAS" evidence="3">
    <location>
        <begin position="6"/>
        <end position="97"/>
    </location>
</feature>
<accession>A0AAE6YA25</accession>
<evidence type="ECO:0000256" key="1">
    <source>
        <dbReference type="ARBA" id="ARBA00009013"/>
    </source>
</evidence>
<dbReference type="SUPFAM" id="SSF52091">
    <property type="entry name" value="SpoIIaa-like"/>
    <property type="match status" value="1"/>
</dbReference>
<dbReference type="PANTHER" id="PTHR33495:SF2">
    <property type="entry name" value="ANTI-SIGMA FACTOR ANTAGONIST TM_1081-RELATED"/>
    <property type="match status" value="1"/>
</dbReference>
<dbReference type="EMBL" id="CP050692">
    <property type="protein sequence ID" value="QIT45706.1"/>
    <property type="molecule type" value="Genomic_DNA"/>
</dbReference>
<dbReference type="InterPro" id="IPR003658">
    <property type="entry name" value="Anti-sigma_ant"/>
</dbReference>
<dbReference type="InterPro" id="IPR058548">
    <property type="entry name" value="MlaB-like_STAS"/>
</dbReference>
<evidence type="ECO:0000259" key="3">
    <source>
        <dbReference type="PROSITE" id="PS50801"/>
    </source>
</evidence>
<dbReference type="InterPro" id="IPR002645">
    <property type="entry name" value="STAS_dom"/>
</dbReference>
<dbReference type="PROSITE" id="PS50801">
    <property type="entry name" value="STAS"/>
    <property type="match status" value="1"/>
</dbReference>
<evidence type="ECO:0000313" key="5">
    <source>
        <dbReference type="Proteomes" id="UP000502504"/>
    </source>
</evidence>
<dbReference type="AlphaFoldDB" id="A0AAE6YA25"/>
<dbReference type="Proteomes" id="UP000502504">
    <property type="component" value="Chromosome"/>
</dbReference>
<dbReference type="Gene3D" id="3.30.750.24">
    <property type="entry name" value="STAS domain"/>
    <property type="match status" value="1"/>
</dbReference>
<sequence length="124" mass="13187">MHPPQLNVHRHDRDNHALITLAGEIDLTTAPLVSAALAGCLGDGIRGIDVDLTEVTFCDASGLNAFLASFRLVTDAGTSLRLHYPSQTMARVIDITGSGFLLHPALTGRTRSRRMPLTAAGGAW</sequence>
<dbReference type="RefSeq" id="WP_078634246.1">
    <property type="nucleotide sequence ID" value="NZ_CM007717.1"/>
</dbReference>
<dbReference type="GO" id="GO:0043856">
    <property type="term" value="F:anti-sigma factor antagonist activity"/>
    <property type="evidence" value="ECO:0007669"/>
    <property type="project" value="InterPro"/>
</dbReference>
<evidence type="ECO:0000313" key="4">
    <source>
        <dbReference type="EMBL" id="QIT45706.1"/>
    </source>
</evidence>